<evidence type="ECO:0000256" key="1">
    <source>
        <dbReference type="SAM" id="Phobius"/>
    </source>
</evidence>
<protein>
    <recommendedName>
        <fullName evidence="2">EfeO-type cupredoxin-like domain-containing protein</fullName>
    </recommendedName>
</protein>
<keyword evidence="4" id="KW-1185">Reference proteome</keyword>
<proteinExistence type="predicted"/>
<evidence type="ECO:0000313" key="4">
    <source>
        <dbReference type="Proteomes" id="UP000282574"/>
    </source>
</evidence>
<dbReference type="AlphaFoldDB" id="A0AB37UGL6"/>
<evidence type="ECO:0000313" key="3">
    <source>
        <dbReference type="EMBL" id="RUT10673.1"/>
    </source>
</evidence>
<keyword evidence="1" id="KW-0812">Transmembrane</keyword>
<accession>A0AB37UGL6</accession>
<dbReference type="Gene3D" id="2.60.40.420">
    <property type="entry name" value="Cupredoxins - blue copper proteins"/>
    <property type="match status" value="1"/>
</dbReference>
<reference evidence="3 4" key="1">
    <citation type="journal article" date="2019" name="Genome Biol. Evol.">
        <title>Day and night: Metabolic profiles and evolutionary relationships of six axenic non-marine cyanobacteria.</title>
        <authorList>
            <person name="Will S.E."/>
            <person name="Henke P."/>
            <person name="Boedeker C."/>
            <person name="Huang S."/>
            <person name="Brinkmann H."/>
            <person name="Rohde M."/>
            <person name="Jarek M."/>
            <person name="Friedl T."/>
            <person name="Seufert S."/>
            <person name="Schumacher M."/>
            <person name="Overmann J."/>
            <person name="Neumann-Schaal M."/>
            <person name="Petersen J."/>
        </authorList>
    </citation>
    <scope>NUCLEOTIDE SEQUENCE [LARGE SCALE GENOMIC DNA]</scope>
    <source>
        <strain evidence="3 4">SAG 39.79</strain>
    </source>
</reference>
<dbReference type="SUPFAM" id="SSF49503">
    <property type="entry name" value="Cupredoxins"/>
    <property type="match status" value="1"/>
</dbReference>
<dbReference type="InterPro" id="IPR028096">
    <property type="entry name" value="EfeO_Cupredoxin"/>
</dbReference>
<feature type="domain" description="EfeO-type cupredoxin-like" evidence="2">
    <location>
        <begin position="70"/>
        <end position="171"/>
    </location>
</feature>
<dbReference type="Pfam" id="PF13473">
    <property type="entry name" value="Cupredoxin_1"/>
    <property type="match status" value="1"/>
</dbReference>
<comment type="caution">
    <text evidence="3">The sequence shown here is derived from an EMBL/GenBank/DDBJ whole genome shotgun (WGS) entry which is preliminary data.</text>
</comment>
<dbReference type="Proteomes" id="UP000282574">
    <property type="component" value="Unassembled WGS sequence"/>
</dbReference>
<dbReference type="EMBL" id="RSCK01000038">
    <property type="protein sequence ID" value="RUT10673.1"/>
    <property type="molecule type" value="Genomic_DNA"/>
</dbReference>
<dbReference type="InterPro" id="IPR008972">
    <property type="entry name" value="Cupredoxin"/>
</dbReference>
<dbReference type="RefSeq" id="WP_015155685.1">
    <property type="nucleotide sequence ID" value="NZ_JAVKZF010000001.1"/>
</dbReference>
<evidence type="ECO:0000259" key="2">
    <source>
        <dbReference type="Pfam" id="PF13473"/>
    </source>
</evidence>
<keyword evidence="1" id="KW-0472">Membrane</keyword>
<feature type="transmembrane region" description="Helical" evidence="1">
    <location>
        <begin position="52"/>
        <end position="74"/>
    </location>
</feature>
<keyword evidence="1" id="KW-1133">Transmembrane helix</keyword>
<sequence>MVSKTAIVGGIASIGLALGIASGQAVAQMSHEGMQRSEIEQKGQFHRIEQPLWLKGAVTVSGLGLIGLELWWFLLSKPKSHKAKTSQGIQAVEIAVDGGYEPSRVVVKAGQRVRLNFHRTDPSSCLEEIRFPDFHIAQNLPLNQVTPIEFTPDKPGTYTFTCGMNMFRGVIEVQPADSTFVASLTPVAPSTTVK</sequence>
<gene>
    <name evidence="3" type="ORF">DSM107010_40260</name>
</gene>
<name>A0AB37UGL6_9CYAN</name>
<organism evidence="3 4">
    <name type="scientific">Chroococcidiopsis cubana SAG 39.79</name>
    <dbReference type="NCBI Taxonomy" id="388085"/>
    <lineage>
        <taxon>Bacteria</taxon>
        <taxon>Bacillati</taxon>
        <taxon>Cyanobacteriota</taxon>
        <taxon>Cyanophyceae</taxon>
        <taxon>Chroococcidiopsidales</taxon>
        <taxon>Chroococcidiopsidaceae</taxon>
        <taxon>Chroococcidiopsis</taxon>
    </lineage>
</organism>